<dbReference type="GO" id="GO:0005634">
    <property type="term" value="C:nucleus"/>
    <property type="evidence" value="ECO:0007669"/>
    <property type="project" value="TreeGrafter"/>
</dbReference>
<dbReference type="OrthoDB" id="424249at2759"/>
<dbReference type="AlphaFoldDB" id="W2TFH5"/>
<evidence type="ECO:0000259" key="3">
    <source>
        <dbReference type="SMART" id="SM00322"/>
    </source>
</evidence>
<feature type="domain" description="K Homology" evidence="3">
    <location>
        <begin position="291"/>
        <end position="363"/>
    </location>
</feature>
<accession>W2TFH5</accession>
<dbReference type="OMA" id="DQQQRGY"/>
<dbReference type="InterPro" id="IPR036612">
    <property type="entry name" value="KH_dom_type_1_sf"/>
</dbReference>
<feature type="compositionally biased region" description="Low complexity" evidence="2">
    <location>
        <begin position="421"/>
        <end position="438"/>
    </location>
</feature>
<dbReference type="GO" id="GO:0045182">
    <property type="term" value="F:translation regulator activity"/>
    <property type="evidence" value="ECO:0007669"/>
    <property type="project" value="TreeGrafter"/>
</dbReference>
<feature type="non-terminal residue" evidence="4">
    <location>
        <position position="1"/>
    </location>
</feature>
<dbReference type="GO" id="GO:0043005">
    <property type="term" value="C:neuron projection"/>
    <property type="evidence" value="ECO:0007669"/>
    <property type="project" value="TreeGrafter"/>
</dbReference>
<dbReference type="SMART" id="SM00322">
    <property type="entry name" value="KH"/>
    <property type="match status" value="2"/>
</dbReference>
<reference evidence="5" key="1">
    <citation type="journal article" date="2014" name="Nat. Genet.">
        <title>Genome of the human hookworm Necator americanus.</title>
        <authorList>
            <person name="Tang Y.T."/>
            <person name="Gao X."/>
            <person name="Rosa B.A."/>
            <person name="Abubucker S."/>
            <person name="Hallsworth-Pepin K."/>
            <person name="Martin J."/>
            <person name="Tyagi R."/>
            <person name="Heizer E."/>
            <person name="Zhang X."/>
            <person name="Bhonagiri-Palsikar V."/>
            <person name="Minx P."/>
            <person name="Warren W.C."/>
            <person name="Wang Q."/>
            <person name="Zhan B."/>
            <person name="Hotez P.J."/>
            <person name="Sternberg P.W."/>
            <person name="Dougall A."/>
            <person name="Gaze S.T."/>
            <person name="Mulvenna J."/>
            <person name="Sotillo J."/>
            <person name="Ranganathan S."/>
            <person name="Rabelo E.M."/>
            <person name="Wilson R.K."/>
            <person name="Felgner P.L."/>
            <person name="Bethony J."/>
            <person name="Hawdon J.M."/>
            <person name="Gasser R.B."/>
            <person name="Loukas A."/>
            <person name="Mitreva M."/>
        </authorList>
    </citation>
    <scope>NUCLEOTIDE SEQUENCE [LARGE SCALE GENOMIC DNA]</scope>
</reference>
<feature type="region of interest" description="Disordered" evidence="2">
    <location>
        <begin position="386"/>
        <end position="492"/>
    </location>
</feature>
<dbReference type="GO" id="GO:0099577">
    <property type="term" value="P:regulation of translation at presynapse, modulating synaptic transmission"/>
    <property type="evidence" value="ECO:0007669"/>
    <property type="project" value="TreeGrafter"/>
</dbReference>
<dbReference type="EMBL" id="KI659137">
    <property type="protein sequence ID" value="ETN80339.1"/>
    <property type="molecule type" value="Genomic_DNA"/>
</dbReference>
<evidence type="ECO:0000256" key="1">
    <source>
        <dbReference type="PROSITE-ProRule" id="PRU00117"/>
    </source>
</evidence>
<dbReference type="Pfam" id="PF17904">
    <property type="entry name" value="KH_9"/>
    <property type="match status" value="1"/>
</dbReference>
<dbReference type="Proteomes" id="UP000053676">
    <property type="component" value="Unassembled WGS sequence"/>
</dbReference>
<dbReference type="GO" id="GO:0010494">
    <property type="term" value="C:cytoplasmic stress granule"/>
    <property type="evidence" value="ECO:0007669"/>
    <property type="project" value="TreeGrafter"/>
</dbReference>
<dbReference type="GO" id="GO:0051028">
    <property type="term" value="P:mRNA transport"/>
    <property type="evidence" value="ECO:0007669"/>
    <property type="project" value="TreeGrafter"/>
</dbReference>
<dbReference type="GO" id="GO:0003730">
    <property type="term" value="F:mRNA 3'-UTR binding"/>
    <property type="evidence" value="ECO:0007669"/>
    <property type="project" value="TreeGrafter"/>
</dbReference>
<gene>
    <name evidence="4" type="ORF">NECAME_09277</name>
</gene>
<organism evidence="4 5">
    <name type="scientific">Necator americanus</name>
    <name type="common">Human hookworm</name>
    <dbReference type="NCBI Taxonomy" id="51031"/>
    <lineage>
        <taxon>Eukaryota</taxon>
        <taxon>Metazoa</taxon>
        <taxon>Ecdysozoa</taxon>
        <taxon>Nematoda</taxon>
        <taxon>Chromadorea</taxon>
        <taxon>Rhabditida</taxon>
        <taxon>Rhabditina</taxon>
        <taxon>Rhabditomorpha</taxon>
        <taxon>Strongyloidea</taxon>
        <taxon>Ancylostomatidae</taxon>
        <taxon>Bunostominae</taxon>
        <taxon>Necator</taxon>
    </lineage>
</organism>
<name>W2TFH5_NECAM</name>
<dbReference type="InterPro" id="IPR004087">
    <property type="entry name" value="KH_dom"/>
</dbReference>
<dbReference type="PANTHER" id="PTHR10603">
    <property type="entry name" value="FRAGILE X MENTAL RETARDATION SYNDROME-RELATED PROTEIN"/>
    <property type="match status" value="1"/>
</dbReference>
<evidence type="ECO:0000313" key="5">
    <source>
        <dbReference type="Proteomes" id="UP000053676"/>
    </source>
</evidence>
<feature type="compositionally biased region" description="Polar residues" evidence="2">
    <location>
        <begin position="386"/>
        <end position="396"/>
    </location>
</feature>
<dbReference type="KEGG" id="nai:NECAME_09277"/>
<dbReference type="Pfam" id="PF00013">
    <property type="entry name" value="KH_1"/>
    <property type="match status" value="1"/>
</dbReference>
<dbReference type="Gene3D" id="2.30.30.140">
    <property type="match status" value="1"/>
</dbReference>
<dbReference type="InterPro" id="IPR040472">
    <property type="entry name" value="FMRP_KH0"/>
</dbReference>
<dbReference type="STRING" id="51031.W2TFH5"/>
<evidence type="ECO:0000313" key="4">
    <source>
        <dbReference type="EMBL" id="ETN80339.1"/>
    </source>
</evidence>
<keyword evidence="5" id="KW-1185">Reference proteome</keyword>
<dbReference type="InterPro" id="IPR004088">
    <property type="entry name" value="KH_dom_type_1"/>
</dbReference>
<proteinExistence type="predicted"/>
<protein>
    <submittedName>
        <fullName evidence="4">KH domain protein</fullName>
    </submittedName>
</protein>
<dbReference type="GO" id="GO:0048170">
    <property type="term" value="P:positive regulation of long-term neuronal synaptic plasticity"/>
    <property type="evidence" value="ECO:0007669"/>
    <property type="project" value="TreeGrafter"/>
</dbReference>
<dbReference type="SUPFAM" id="SSF54791">
    <property type="entry name" value="Eukaryotic type KH-domain (KH-domain type I)"/>
    <property type="match status" value="1"/>
</dbReference>
<dbReference type="GO" id="GO:0098793">
    <property type="term" value="C:presynapse"/>
    <property type="evidence" value="ECO:0007669"/>
    <property type="project" value="GOC"/>
</dbReference>
<evidence type="ECO:0000256" key="2">
    <source>
        <dbReference type="SAM" id="MobiDB-lite"/>
    </source>
</evidence>
<sequence length="547" mass="60831">VYIDGVYYPAIAERISEDEKTLETSFPGDWRARESVSFGNCRVLQATTSHPIHKGDIIEALFQQQNGQTGWQKASVREIKADFIVVDSVEGPQHTDVVAANKCRSSGAQYLKITPADLRTDTISVPEDLVDYFSSEKNLLEFQNTVKDIAMSFDKEKREIKLSSFGTISLKKAIVLSEMYFRDVRLKNQLRARAEEAERMLQHGGQRSDRDSPFVDEFEVAADLMGLAIGTHGSNIQRARNVEDVDDIQVFEGGGDGQPCIIKVSIRKYSICSQIFAKTAAAAQKARAQLDFGVECVHVPRFLVGKLIGKNGKCIQEIVDKSGVVRVQIAGEDDDTMDPVPFTFTGTRESTSMASFLVDFQINHLKETEGLRNNIEDMMRQAYSNNERYQRNDSFQRNGYGDRGGFDRRGRRGRGRGGYRNGNSQNGGSANGSSSNVGKPWRGGDGARYSDEEWSGTEESKHREEHVEDQERRQGRQRGGGSGSGERGGSAGRRRGMHLLLVMTHTILRSEQFILVVQIHCARVEPTCNSNNPINVVGRAGFNRNGA</sequence>
<dbReference type="GO" id="GO:0045727">
    <property type="term" value="P:positive regulation of translation"/>
    <property type="evidence" value="ECO:0007669"/>
    <property type="project" value="TreeGrafter"/>
</dbReference>
<keyword evidence="1" id="KW-0694">RNA-binding</keyword>
<dbReference type="GO" id="GO:0048513">
    <property type="term" value="P:animal organ development"/>
    <property type="evidence" value="ECO:0007669"/>
    <property type="project" value="TreeGrafter"/>
</dbReference>
<dbReference type="PANTHER" id="PTHR10603:SF7">
    <property type="entry name" value="FRAGILE X MESSENGER RIBONUCLEOPROTEIN 1 HOMOLOG"/>
    <property type="match status" value="1"/>
</dbReference>
<dbReference type="InterPro" id="IPR040148">
    <property type="entry name" value="FMR1"/>
</dbReference>
<feature type="compositionally biased region" description="Basic and acidic residues" evidence="2">
    <location>
        <begin position="458"/>
        <end position="474"/>
    </location>
</feature>
<dbReference type="GO" id="GO:0043488">
    <property type="term" value="P:regulation of mRNA stability"/>
    <property type="evidence" value="ECO:0007669"/>
    <property type="project" value="TreeGrafter"/>
</dbReference>
<feature type="compositionally biased region" description="Gly residues" evidence="2">
    <location>
        <begin position="477"/>
        <end position="491"/>
    </location>
</feature>
<dbReference type="Gene3D" id="3.30.1370.10">
    <property type="entry name" value="K Homology domain, type 1"/>
    <property type="match status" value="2"/>
</dbReference>
<dbReference type="PROSITE" id="PS50084">
    <property type="entry name" value="KH_TYPE_1"/>
    <property type="match status" value="1"/>
</dbReference>
<feature type="domain" description="K Homology" evidence="3">
    <location>
        <begin position="212"/>
        <end position="287"/>
    </location>
</feature>